<feature type="chain" id="PRO_5001721680" description="Lipoprotein" evidence="1">
    <location>
        <begin position="20"/>
        <end position="139"/>
    </location>
</feature>
<keyword evidence="1" id="KW-0732">Signal</keyword>
<organism evidence="2 3">
    <name type="scientific">Xenorhabdus bovienii str. puntauvense</name>
    <dbReference type="NCBI Taxonomy" id="1398201"/>
    <lineage>
        <taxon>Bacteria</taxon>
        <taxon>Pseudomonadati</taxon>
        <taxon>Pseudomonadota</taxon>
        <taxon>Gammaproteobacteria</taxon>
        <taxon>Enterobacterales</taxon>
        <taxon>Morganellaceae</taxon>
        <taxon>Xenorhabdus</taxon>
    </lineage>
</organism>
<reference evidence="2" key="1">
    <citation type="submission" date="2013-07" db="EMBL/GenBank/DDBJ databases">
        <title>Sub-species coevolution in mutualistic symbiosis.</title>
        <authorList>
            <person name="Murfin K."/>
            <person name="Klassen J."/>
            <person name="Lee M."/>
            <person name="Forst S."/>
            <person name="Stock P."/>
            <person name="Goodrich-Blair H."/>
        </authorList>
    </citation>
    <scope>NUCLEOTIDE SEQUENCE [LARGE SCALE GENOMIC DNA]</scope>
    <source>
        <strain evidence="2">Puntauvense</strain>
    </source>
</reference>
<gene>
    <name evidence="2" type="ORF">XBP1_2490005</name>
</gene>
<proteinExistence type="predicted"/>
<name>A0A077NFK3_XENBV</name>
<evidence type="ECO:0000256" key="1">
    <source>
        <dbReference type="SAM" id="SignalP"/>
    </source>
</evidence>
<accession>A0A077NFK3</accession>
<protein>
    <recommendedName>
        <fullName evidence="4">Lipoprotein</fullName>
    </recommendedName>
</protein>
<feature type="signal peptide" evidence="1">
    <location>
        <begin position="1"/>
        <end position="19"/>
    </location>
</feature>
<sequence length="139" mass="15003">MKKIALVAAAFFMVGCATTPISNEAAKSVPKKQIIQHDLLVKKEGTGKVIIKRDSGFVGSICLSRIYVDGKEIAHLDPAQKIEIYPKIGRHIFSTQPKGICSGAGGMKELDGQVTEDNVLIYRIGYGANGDYGIYPTAF</sequence>
<evidence type="ECO:0000313" key="3">
    <source>
        <dbReference type="Proteomes" id="UP000028511"/>
    </source>
</evidence>
<dbReference type="RefSeq" id="WP_038217725.1">
    <property type="nucleotide sequence ID" value="NZ_CAWLWN010000211.1"/>
</dbReference>
<dbReference type="EMBL" id="CBSW010000167">
    <property type="protein sequence ID" value="CDG97182.1"/>
    <property type="molecule type" value="Genomic_DNA"/>
</dbReference>
<dbReference type="HOGENOM" id="CLU_148504_1_0_6"/>
<evidence type="ECO:0000313" key="2">
    <source>
        <dbReference type="EMBL" id="CDG97182.1"/>
    </source>
</evidence>
<dbReference type="Proteomes" id="UP000028511">
    <property type="component" value="Unassembled WGS sequence"/>
</dbReference>
<dbReference type="PROSITE" id="PS51257">
    <property type="entry name" value="PROKAR_LIPOPROTEIN"/>
    <property type="match status" value="1"/>
</dbReference>
<comment type="caution">
    <text evidence="2">The sequence shown here is derived from an EMBL/GenBank/DDBJ whole genome shotgun (WGS) entry which is preliminary data.</text>
</comment>
<evidence type="ECO:0008006" key="4">
    <source>
        <dbReference type="Google" id="ProtNLM"/>
    </source>
</evidence>
<dbReference type="AlphaFoldDB" id="A0A077NFK3"/>